<dbReference type="InterPro" id="IPR009051">
    <property type="entry name" value="Helical_ferredxn"/>
</dbReference>
<dbReference type="InterPro" id="IPR017900">
    <property type="entry name" value="4Fe4S_Fe_S_CS"/>
</dbReference>
<dbReference type="Gene3D" id="1.10.1060.10">
    <property type="entry name" value="Alpha-helical ferredoxin"/>
    <property type="match status" value="1"/>
</dbReference>
<accession>A0A235B5F9</accession>
<comment type="function">
    <text evidence="6">Component of a complex that catalyzes the oxidation of glycolate to glyoxylate.</text>
</comment>
<dbReference type="Proteomes" id="UP000215459">
    <property type="component" value="Unassembled WGS sequence"/>
</dbReference>
<dbReference type="GO" id="GO:0051539">
    <property type="term" value="F:4 iron, 4 sulfur cluster binding"/>
    <property type="evidence" value="ECO:0007669"/>
    <property type="project" value="UniProtKB-UniRule"/>
</dbReference>
<dbReference type="InterPro" id="IPR017896">
    <property type="entry name" value="4Fe4S_Fe-S-bd"/>
</dbReference>
<dbReference type="GO" id="GO:0019154">
    <property type="term" value="F:glycolate dehydrogenase activity"/>
    <property type="evidence" value="ECO:0007669"/>
    <property type="project" value="UniProtKB-EC"/>
</dbReference>
<dbReference type="GO" id="GO:0046872">
    <property type="term" value="F:metal ion binding"/>
    <property type="evidence" value="ECO:0007669"/>
    <property type="project" value="UniProtKB-UniRule"/>
</dbReference>
<evidence type="ECO:0000256" key="5">
    <source>
        <dbReference type="ARBA" id="ARBA00023014"/>
    </source>
</evidence>
<evidence type="ECO:0000256" key="4">
    <source>
        <dbReference type="ARBA" id="ARBA00023004"/>
    </source>
</evidence>
<evidence type="ECO:0000256" key="7">
    <source>
        <dbReference type="SAM" id="MobiDB-lite"/>
    </source>
</evidence>
<evidence type="ECO:0000256" key="2">
    <source>
        <dbReference type="ARBA" id="ARBA00022723"/>
    </source>
</evidence>
<gene>
    <name evidence="9" type="ORF">CHM34_12560</name>
</gene>
<dbReference type="RefSeq" id="WP_094264952.1">
    <property type="nucleotide sequence ID" value="NZ_NOWF01000007.1"/>
</dbReference>
<dbReference type="PROSITE" id="PS00198">
    <property type="entry name" value="4FE4S_FER_1"/>
    <property type="match status" value="1"/>
</dbReference>
<keyword evidence="2 6" id="KW-0479">Metal-binding</keyword>
<dbReference type="AlphaFoldDB" id="A0A235B5F9"/>
<feature type="domain" description="4Fe-4S ferredoxin-type" evidence="8">
    <location>
        <begin position="81"/>
        <end position="106"/>
    </location>
</feature>
<evidence type="ECO:0000259" key="8">
    <source>
        <dbReference type="PROSITE" id="PS51379"/>
    </source>
</evidence>
<dbReference type="EMBL" id="NOWF01000007">
    <property type="protein sequence ID" value="OYD07209.1"/>
    <property type="molecule type" value="Genomic_DNA"/>
</dbReference>
<comment type="cofactor">
    <cofactor evidence="6">
        <name>[4Fe-4S] cluster</name>
        <dbReference type="ChEBI" id="CHEBI:49883"/>
    </cofactor>
    <text evidence="6">Binds 2 [4Fe-4S] clusters.</text>
</comment>
<evidence type="ECO:0000256" key="3">
    <source>
        <dbReference type="ARBA" id="ARBA00022737"/>
    </source>
</evidence>
<comment type="catalytic activity">
    <reaction evidence="6">
        <text>(R)-lactate + A = pyruvate + AH2</text>
        <dbReference type="Rhea" id="RHEA:15089"/>
        <dbReference type="ChEBI" id="CHEBI:13193"/>
        <dbReference type="ChEBI" id="CHEBI:15361"/>
        <dbReference type="ChEBI" id="CHEBI:16004"/>
        <dbReference type="ChEBI" id="CHEBI:17499"/>
    </reaction>
</comment>
<keyword evidence="5 6" id="KW-0411">Iron-sulfur</keyword>
<organism evidence="9 10">
    <name type="scientific">Paludifilum halophilum</name>
    <dbReference type="NCBI Taxonomy" id="1642702"/>
    <lineage>
        <taxon>Bacteria</taxon>
        <taxon>Bacillati</taxon>
        <taxon>Bacillota</taxon>
        <taxon>Bacilli</taxon>
        <taxon>Bacillales</taxon>
        <taxon>Thermoactinomycetaceae</taxon>
        <taxon>Paludifilum</taxon>
    </lineage>
</organism>
<feature type="region of interest" description="Disordered" evidence="7">
    <location>
        <begin position="1"/>
        <end position="24"/>
    </location>
</feature>
<keyword evidence="3" id="KW-0677">Repeat</keyword>
<keyword evidence="6" id="KW-0813">Transport</keyword>
<proteinExistence type="predicted"/>
<evidence type="ECO:0000256" key="6">
    <source>
        <dbReference type="PIRNR" id="PIRNR000139"/>
    </source>
</evidence>
<comment type="catalytic activity">
    <reaction evidence="6">
        <text>glycolate + A = glyoxylate + AH2</text>
        <dbReference type="Rhea" id="RHEA:21264"/>
        <dbReference type="ChEBI" id="CHEBI:13193"/>
        <dbReference type="ChEBI" id="CHEBI:17499"/>
        <dbReference type="ChEBI" id="CHEBI:29805"/>
        <dbReference type="ChEBI" id="CHEBI:36655"/>
        <dbReference type="EC" id="1.1.99.14"/>
    </reaction>
</comment>
<feature type="domain" description="4Fe-4S ferredoxin-type" evidence="8">
    <location>
        <begin position="29"/>
        <end position="62"/>
    </location>
</feature>
<dbReference type="PANTHER" id="PTHR32479:SF17">
    <property type="entry name" value="GLYCOLATE OXIDASE IRON-SULFUR SUBUNIT"/>
    <property type="match status" value="1"/>
</dbReference>
<dbReference type="PIRSF" id="PIRSF000139">
    <property type="entry name" value="Glc_ox_4Fe-4S"/>
    <property type="match status" value="1"/>
</dbReference>
<name>A0A235B5F9_9BACL</name>
<comment type="caution">
    <text evidence="9">The sequence shown here is derived from an EMBL/GenBank/DDBJ whole genome shotgun (WGS) entry which is preliminary data.</text>
</comment>
<dbReference type="Pfam" id="PF13183">
    <property type="entry name" value="Fer4_8"/>
    <property type="match status" value="1"/>
</dbReference>
<dbReference type="EC" id="1.1.99.14" evidence="6"/>
<keyword evidence="4 6" id="KW-0408">Iron</keyword>
<dbReference type="Pfam" id="PF02754">
    <property type="entry name" value="CCG"/>
    <property type="match status" value="2"/>
</dbReference>
<sequence>MTKAVRQEPACSVNPSPENSPWKKVGNQLKLSLDQDELTHCMRCGFCLPACPTYRETGLEAASPRGRIALMKAVSDGLMTPDQTFDDQMNLCLGCRACESACPADVKFGRLLEQARAGIAEHGPKPRRARFLRSLIFRHLFPKQGRLRFIGAVMAFYQRSGLRWLFHQTRLSKGLPEPLRQMDRVLPPATSKGITQRLGIILPARGKPRGRVGLFRGCIMDVIFADTNEKTARILSAAGYEVVIPPAQQCCGALQAHAGEERESKKAARHNIRVFREAKVDWIASNAGGCGAQLKEYPYLLREETDQIDDARWFSERVKDVSELIASGLPLPLGKVNRRITYQDSCHLGNGMGCHREPRELLNSIPGLDFIELFESDRCCGSAGIYNITHPEMSMNILDQKMNHVGETKADLLVTSNPGCLLQMQLGIRRAGLEDRIEAIHLIDLLAASVETAEKKR</sequence>
<evidence type="ECO:0000313" key="9">
    <source>
        <dbReference type="EMBL" id="OYD07209.1"/>
    </source>
</evidence>
<evidence type="ECO:0000313" key="10">
    <source>
        <dbReference type="Proteomes" id="UP000215459"/>
    </source>
</evidence>
<keyword evidence="1 6" id="KW-0004">4Fe-4S</keyword>
<dbReference type="PANTHER" id="PTHR32479">
    <property type="entry name" value="GLYCOLATE OXIDASE IRON-SULFUR SUBUNIT"/>
    <property type="match status" value="1"/>
</dbReference>
<dbReference type="InterPro" id="IPR004017">
    <property type="entry name" value="Cys_rich_dom"/>
</dbReference>
<dbReference type="InterPro" id="IPR012257">
    <property type="entry name" value="Glc_ox_4Fe-4S"/>
</dbReference>
<dbReference type="OrthoDB" id="9770306at2"/>
<keyword evidence="6" id="KW-0249">Electron transport</keyword>
<dbReference type="PROSITE" id="PS51379">
    <property type="entry name" value="4FE4S_FER_2"/>
    <property type="match status" value="2"/>
</dbReference>
<protein>
    <recommendedName>
        <fullName evidence="6">Glycolate oxidase iron-sulfur subunit</fullName>
        <ecNumber evidence="6">1.1.99.14</ecNumber>
    </recommendedName>
</protein>
<reference evidence="9 10" key="1">
    <citation type="submission" date="2017-07" db="EMBL/GenBank/DDBJ databases">
        <title>The genome sequence of Paludifilum halophilum highlights mechanisms for microbial adaptation to high salt environemnts.</title>
        <authorList>
            <person name="Belbahri L."/>
        </authorList>
    </citation>
    <scope>NUCLEOTIDE SEQUENCE [LARGE SCALE GENOMIC DNA]</scope>
    <source>
        <strain evidence="9 10">DSM 102817</strain>
    </source>
</reference>
<keyword evidence="10" id="KW-1185">Reference proteome</keyword>
<evidence type="ECO:0000256" key="1">
    <source>
        <dbReference type="ARBA" id="ARBA00022485"/>
    </source>
</evidence>
<dbReference type="SUPFAM" id="SSF54862">
    <property type="entry name" value="4Fe-4S ferredoxins"/>
    <property type="match status" value="1"/>
</dbReference>